<feature type="transmembrane region" description="Helical" evidence="1">
    <location>
        <begin position="47"/>
        <end position="65"/>
    </location>
</feature>
<organism evidence="2 3">
    <name type="scientific">Haematococcus lacustris</name>
    <name type="common">Green alga</name>
    <name type="synonym">Haematococcus pluvialis</name>
    <dbReference type="NCBI Taxonomy" id="44745"/>
    <lineage>
        <taxon>Eukaryota</taxon>
        <taxon>Viridiplantae</taxon>
        <taxon>Chlorophyta</taxon>
        <taxon>core chlorophytes</taxon>
        <taxon>Chlorophyceae</taxon>
        <taxon>CS clade</taxon>
        <taxon>Chlamydomonadales</taxon>
        <taxon>Haematococcaceae</taxon>
        <taxon>Haematococcus</taxon>
    </lineage>
</organism>
<accession>A0A699ZJQ1</accession>
<evidence type="ECO:0000313" key="2">
    <source>
        <dbReference type="EMBL" id="GFH22235.1"/>
    </source>
</evidence>
<feature type="transmembrane region" description="Helical" evidence="1">
    <location>
        <begin position="21"/>
        <end position="41"/>
    </location>
</feature>
<keyword evidence="1" id="KW-1133">Transmembrane helix</keyword>
<dbReference type="EMBL" id="BLLF01001997">
    <property type="protein sequence ID" value="GFH22235.1"/>
    <property type="molecule type" value="Genomic_DNA"/>
</dbReference>
<protein>
    <submittedName>
        <fullName evidence="2">Uncharacterized protein</fullName>
    </submittedName>
</protein>
<dbReference type="Proteomes" id="UP000485058">
    <property type="component" value="Unassembled WGS sequence"/>
</dbReference>
<keyword evidence="1" id="KW-0472">Membrane</keyword>
<gene>
    <name evidence="2" type="ORF">HaLaN_19666</name>
</gene>
<dbReference type="AlphaFoldDB" id="A0A699ZJQ1"/>
<name>A0A699ZJQ1_HAELA</name>
<comment type="caution">
    <text evidence="2">The sequence shown here is derived from an EMBL/GenBank/DDBJ whole genome shotgun (WGS) entry which is preliminary data.</text>
</comment>
<sequence length="127" mass="14773">MMRYEQVPTFGLDRLLHAYLYASRIIVVVVLYAFLVCVVMFSAVQEWLYLIASVAVFCALLASMYRDHHIDDMKTMKEDVDKLNGVKSKLRRILHVHPDAHALMGELDFELNKLLSWYKAAVEAFEY</sequence>
<keyword evidence="1" id="KW-0812">Transmembrane</keyword>
<keyword evidence="3" id="KW-1185">Reference proteome</keyword>
<feature type="non-terminal residue" evidence="2">
    <location>
        <position position="1"/>
    </location>
</feature>
<proteinExistence type="predicted"/>
<evidence type="ECO:0000313" key="3">
    <source>
        <dbReference type="Proteomes" id="UP000485058"/>
    </source>
</evidence>
<evidence type="ECO:0000256" key="1">
    <source>
        <dbReference type="SAM" id="Phobius"/>
    </source>
</evidence>
<reference evidence="2 3" key="1">
    <citation type="submission" date="2020-02" db="EMBL/GenBank/DDBJ databases">
        <title>Draft genome sequence of Haematococcus lacustris strain NIES-144.</title>
        <authorList>
            <person name="Morimoto D."/>
            <person name="Nakagawa S."/>
            <person name="Yoshida T."/>
            <person name="Sawayama S."/>
        </authorList>
    </citation>
    <scope>NUCLEOTIDE SEQUENCE [LARGE SCALE GENOMIC DNA]</scope>
    <source>
        <strain evidence="2 3">NIES-144</strain>
    </source>
</reference>